<dbReference type="InterPro" id="IPR021109">
    <property type="entry name" value="Peptidase_aspartic_dom_sf"/>
</dbReference>
<evidence type="ECO:0000256" key="1">
    <source>
        <dbReference type="ARBA" id="ARBA00004496"/>
    </source>
</evidence>
<evidence type="ECO:0000259" key="14">
    <source>
        <dbReference type="PROSITE" id="PS51767"/>
    </source>
</evidence>
<keyword evidence="13" id="KW-0812">Transmembrane</keyword>
<feature type="transmembrane region" description="Helical" evidence="13">
    <location>
        <begin position="710"/>
        <end position="728"/>
    </location>
</feature>
<name>A0AAF0JG72_9BASI</name>
<evidence type="ECO:0000256" key="11">
    <source>
        <dbReference type="RuleBase" id="RU000454"/>
    </source>
</evidence>
<evidence type="ECO:0000256" key="8">
    <source>
        <dbReference type="ARBA" id="ARBA00022980"/>
    </source>
</evidence>
<evidence type="ECO:0000256" key="7">
    <source>
        <dbReference type="ARBA" id="ARBA00022801"/>
    </source>
</evidence>
<dbReference type="InterPro" id="IPR005326">
    <property type="entry name" value="Plectin_eS10_N"/>
</dbReference>
<dbReference type="Pfam" id="PF03501">
    <property type="entry name" value="S10_plectin"/>
    <property type="match status" value="1"/>
</dbReference>
<evidence type="ECO:0000256" key="3">
    <source>
        <dbReference type="ARBA" id="ARBA00007447"/>
    </source>
</evidence>
<keyword evidence="5 11" id="KW-0645">Protease</keyword>
<organism evidence="15 16">
    <name type="scientific">Malassezia psittaci</name>
    <dbReference type="NCBI Taxonomy" id="1821823"/>
    <lineage>
        <taxon>Eukaryota</taxon>
        <taxon>Fungi</taxon>
        <taxon>Dikarya</taxon>
        <taxon>Basidiomycota</taxon>
        <taxon>Ustilaginomycotina</taxon>
        <taxon>Malasseziomycetes</taxon>
        <taxon>Malasseziales</taxon>
        <taxon>Malasseziaceae</taxon>
        <taxon>Malassezia</taxon>
    </lineage>
</organism>
<evidence type="ECO:0000256" key="13">
    <source>
        <dbReference type="SAM" id="Phobius"/>
    </source>
</evidence>
<dbReference type="InterPro" id="IPR001969">
    <property type="entry name" value="Aspartic_peptidase_AS"/>
</dbReference>
<dbReference type="PANTHER" id="PTHR47966">
    <property type="entry name" value="BETA-SITE APP-CLEAVING ENZYME, ISOFORM A-RELATED"/>
    <property type="match status" value="1"/>
</dbReference>
<keyword evidence="4" id="KW-0963">Cytoplasm</keyword>
<dbReference type="GO" id="GO:0004190">
    <property type="term" value="F:aspartic-type endopeptidase activity"/>
    <property type="evidence" value="ECO:0007669"/>
    <property type="project" value="UniProtKB-KW"/>
</dbReference>
<proteinExistence type="inferred from homology"/>
<dbReference type="SUPFAM" id="SSF50630">
    <property type="entry name" value="Acid proteases"/>
    <property type="match status" value="1"/>
</dbReference>
<evidence type="ECO:0000256" key="6">
    <source>
        <dbReference type="ARBA" id="ARBA00022750"/>
    </source>
</evidence>
<keyword evidence="16" id="KW-1185">Reference proteome</keyword>
<keyword evidence="13" id="KW-1133">Transmembrane helix</keyword>
<dbReference type="InterPro" id="IPR036388">
    <property type="entry name" value="WH-like_DNA-bd_sf"/>
</dbReference>
<dbReference type="Gene3D" id="2.40.70.10">
    <property type="entry name" value="Acid Proteases"/>
    <property type="match status" value="2"/>
</dbReference>
<keyword evidence="7 11" id="KW-0378">Hydrolase</keyword>
<protein>
    <submittedName>
        <fullName evidence="15">Cathepsin D</fullName>
        <ecNumber evidence="15">3.4.23.5</ecNumber>
    </submittedName>
</protein>
<dbReference type="AlphaFoldDB" id="A0AAF0JG72"/>
<dbReference type="GO" id="GO:1990904">
    <property type="term" value="C:ribonucleoprotein complex"/>
    <property type="evidence" value="ECO:0007669"/>
    <property type="project" value="UniProtKB-KW"/>
</dbReference>
<dbReference type="Proteomes" id="UP001214628">
    <property type="component" value="Chromosome 7"/>
</dbReference>
<feature type="compositionally biased region" description="Low complexity" evidence="12">
    <location>
        <begin position="600"/>
        <end position="610"/>
    </location>
</feature>
<dbReference type="PROSITE" id="PS51767">
    <property type="entry name" value="PEPTIDASE_A1"/>
    <property type="match status" value="1"/>
</dbReference>
<gene>
    <name evidence="15" type="ORF">MPSI1_003842</name>
</gene>
<dbReference type="EC" id="3.4.23.5" evidence="15"/>
<keyword evidence="9" id="KW-0687">Ribonucleoprotein</keyword>
<feature type="region of interest" description="Disordered" evidence="12">
    <location>
        <begin position="90"/>
        <end position="137"/>
    </location>
</feature>
<evidence type="ECO:0000256" key="9">
    <source>
        <dbReference type="ARBA" id="ARBA00023274"/>
    </source>
</evidence>
<dbReference type="FunFam" id="1.10.10.10:FF:000025">
    <property type="entry name" value="40S ribosomal protein S10"/>
    <property type="match status" value="1"/>
</dbReference>
<dbReference type="PROSITE" id="PS00141">
    <property type="entry name" value="ASP_PROTEASE"/>
    <property type="match status" value="1"/>
</dbReference>
<dbReference type="InterPro" id="IPR033121">
    <property type="entry name" value="PEPTIDASE_A1"/>
</dbReference>
<dbReference type="FunFam" id="2.40.70.10:FF:000115">
    <property type="entry name" value="Lysosomal aspartic protease"/>
    <property type="match status" value="1"/>
</dbReference>
<reference evidence="15" key="1">
    <citation type="submission" date="2023-02" db="EMBL/GenBank/DDBJ databases">
        <title>Mating type loci evolution in Malassezia.</title>
        <authorList>
            <person name="Coelho M.A."/>
        </authorList>
    </citation>
    <scope>NUCLEOTIDE SEQUENCE</scope>
    <source>
        <strain evidence="15">CBS 14136</strain>
    </source>
</reference>
<dbReference type="GO" id="GO:0005840">
    <property type="term" value="C:ribosome"/>
    <property type="evidence" value="ECO:0007669"/>
    <property type="project" value="UniProtKB-KW"/>
</dbReference>
<evidence type="ECO:0000256" key="4">
    <source>
        <dbReference type="ARBA" id="ARBA00022490"/>
    </source>
</evidence>
<evidence type="ECO:0000256" key="5">
    <source>
        <dbReference type="ARBA" id="ARBA00022670"/>
    </source>
</evidence>
<dbReference type="EMBL" id="CP118381">
    <property type="protein sequence ID" value="WFD45164.1"/>
    <property type="molecule type" value="Genomic_DNA"/>
</dbReference>
<dbReference type="PANTHER" id="PTHR47966:SF57">
    <property type="entry name" value="PEPTIDASE A1 DOMAIN-CONTAINING PROTEIN"/>
    <property type="match status" value="1"/>
</dbReference>
<feature type="active site" evidence="10">
    <location>
        <position position="464"/>
    </location>
</feature>
<evidence type="ECO:0000313" key="16">
    <source>
        <dbReference type="Proteomes" id="UP001214628"/>
    </source>
</evidence>
<evidence type="ECO:0000313" key="15">
    <source>
        <dbReference type="EMBL" id="WFD45164.1"/>
    </source>
</evidence>
<evidence type="ECO:0000256" key="10">
    <source>
        <dbReference type="PIRSR" id="PIRSR601461-1"/>
    </source>
</evidence>
<keyword evidence="13" id="KW-0472">Membrane</keyword>
<dbReference type="CDD" id="cd05471">
    <property type="entry name" value="pepsin_like"/>
    <property type="match status" value="1"/>
</dbReference>
<dbReference type="InterPro" id="IPR034164">
    <property type="entry name" value="Pepsin-like_dom"/>
</dbReference>
<keyword evidence="8" id="KW-0689">Ribosomal protein</keyword>
<comment type="subcellular location">
    <subcellularLocation>
        <location evidence="1">Cytoplasm</location>
    </subcellularLocation>
</comment>
<comment type="similarity">
    <text evidence="2">Belongs to the eukaryotic ribosomal protein eS10 family.</text>
</comment>
<keyword evidence="6 11" id="KW-0064">Aspartyl protease</keyword>
<evidence type="ECO:0000256" key="2">
    <source>
        <dbReference type="ARBA" id="ARBA00007278"/>
    </source>
</evidence>
<comment type="similarity">
    <text evidence="3 11">Belongs to the peptidase A1 family.</text>
</comment>
<feature type="region of interest" description="Disordered" evidence="12">
    <location>
        <begin position="600"/>
        <end position="619"/>
    </location>
</feature>
<dbReference type="GO" id="GO:0006508">
    <property type="term" value="P:proteolysis"/>
    <property type="evidence" value="ECO:0007669"/>
    <property type="project" value="UniProtKB-KW"/>
</dbReference>
<feature type="active site" evidence="10">
    <location>
        <position position="270"/>
    </location>
</feature>
<dbReference type="Pfam" id="PF00026">
    <property type="entry name" value="Asp"/>
    <property type="match status" value="1"/>
</dbReference>
<dbReference type="Gene3D" id="1.10.10.10">
    <property type="entry name" value="Winged helix-like DNA-binding domain superfamily/Winged helix DNA-binding domain"/>
    <property type="match status" value="1"/>
</dbReference>
<evidence type="ECO:0000256" key="12">
    <source>
        <dbReference type="SAM" id="MobiDB-lite"/>
    </source>
</evidence>
<sequence length="730" mass="77955">MIISKENRRTIYTALFQEGVLVAPKNFEVKHPNLDVPNLEVVKSMQSLNSKGFVHTQFNWQWYYYVLTDEGLEYLREYLHLPSEIVPMTHKRPARPQRAVVGERDGYRGGRPGGDREYRRRDDGDKKDNAPSGDFRPRFGGRHAHIFMEKNMRGILVVLCSLVAAVVPAPAPEPTQSTTSSSSAGLRLPILVDRSVLHPRNKNLQGDALLQWMSRNRQAVHNKYNRNQRKKSHSVHRRQASPLGGVELGGFYFTQIGVGTPQETFSVVLDTGSADFWLAGSQCSGCDGMSLYSDSKSSSYKGSQNQFEVPYGQGGVQGYLAADNVSLAGYEISGLNFGIATELADGTIQAPASGIMGMGFESLSSSGATPFWQVASIQGKLKDPVFSFELTDINDSSSAGKVTAGGVFTLGDLDDQQYSGDITWVDVASQYGSQGIGYWGIKMDSLTVNGKSVSLGSTNLVAVDTGTTLIGAPQSIVEQVYAQIPNSQPASSSSSSSTQGYYTFPCSQTFSVTFTFGGKGFTLNQDDLNIGQLQTGSKMCAGAIFVVDVPSGSTTPGWILGDTFLSKYYSVYSWKPERVGFASLPNSGARTLALTSTSRVSSESTSAGASEGSGGISQLSSHAQTAETGIVGASGLPTPSLVSVPSGMYTLSGASALPTGHSAEISSDGSVSRITVYDSAEWDSLTSEYGSGNGGFFSILSGAPAQQAPATWLTIILTFFAMSYVVGIPF</sequence>
<dbReference type="PRINTS" id="PR00792">
    <property type="entry name" value="PEPSIN"/>
</dbReference>
<feature type="compositionally biased region" description="Basic and acidic residues" evidence="12">
    <location>
        <begin position="101"/>
        <end position="129"/>
    </location>
</feature>
<dbReference type="InterPro" id="IPR001461">
    <property type="entry name" value="Aspartic_peptidase_A1"/>
</dbReference>
<accession>A0AAF0JG72</accession>
<feature type="domain" description="Peptidase A1" evidence="14">
    <location>
        <begin position="252"/>
        <end position="582"/>
    </location>
</feature>
<dbReference type="GO" id="GO:0005737">
    <property type="term" value="C:cytoplasm"/>
    <property type="evidence" value="ECO:0007669"/>
    <property type="project" value="UniProtKB-SubCell"/>
</dbReference>